<evidence type="ECO:0000259" key="15">
    <source>
        <dbReference type="Pfam" id="PF07504"/>
    </source>
</evidence>
<dbReference type="AlphaFoldDB" id="A0A1E1K7N6"/>
<dbReference type="Gene3D" id="3.10.170.10">
    <property type="match status" value="1"/>
</dbReference>
<evidence type="ECO:0000256" key="14">
    <source>
        <dbReference type="SAM" id="MobiDB-lite"/>
    </source>
</evidence>
<comment type="similarity">
    <text evidence="2 13">Belongs to the peptidase M36 family.</text>
</comment>
<evidence type="ECO:0000256" key="12">
    <source>
        <dbReference type="PIRSR" id="PIRSR601842-2"/>
    </source>
</evidence>
<keyword evidence="6 13" id="KW-0732">Signal</keyword>
<keyword evidence="10 13" id="KW-0865">Zymogen</keyword>
<dbReference type="CDD" id="cd09596">
    <property type="entry name" value="M36"/>
    <property type="match status" value="1"/>
</dbReference>
<keyword evidence="3 13" id="KW-0964">Secreted</keyword>
<organism evidence="16 17">
    <name type="scientific">Rhynchosporium agropyri</name>
    <dbReference type="NCBI Taxonomy" id="914238"/>
    <lineage>
        <taxon>Eukaryota</taxon>
        <taxon>Fungi</taxon>
        <taxon>Dikarya</taxon>
        <taxon>Ascomycota</taxon>
        <taxon>Pezizomycotina</taxon>
        <taxon>Leotiomycetes</taxon>
        <taxon>Helotiales</taxon>
        <taxon>Ploettnerulaceae</taxon>
        <taxon>Rhynchosporium</taxon>
    </lineage>
</organism>
<dbReference type="PRINTS" id="PR00999">
    <property type="entry name" value="FUNGALYSIN"/>
</dbReference>
<dbReference type="SUPFAM" id="SSF55486">
    <property type="entry name" value="Metalloproteases ('zincins'), catalytic domain"/>
    <property type="match status" value="1"/>
</dbReference>
<dbReference type="GO" id="GO:0008270">
    <property type="term" value="F:zinc ion binding"/>
    <property type="evidence" value="ECO:0007669"/>
    <property type="project" value="InterPro"/>
</dbReference>
<evidence type="ECO:0000256" key="9">
    <source>
        <dbReference type="ARBA" id="ARBA00023049"/>
    </source>
</evidence>
<feature type="binding site" evidence="12">
    <location>
        <position position="249"/>
    </location>
    <ligand>
        <name>Zn(2+)</name>
        <dbReference type="ChEBI" id="CHEBI:29105"/>
        <note>catalytic</note>
    </ligand>
</feature>
<feature type="region of interest" description="Disordered" evidence="14">
    <location>
        <begin position="617"/>
        <end position="638"/>
    </location>
</feature>
<dbReference type="InterPro" id="IPR027268">
    <property type="entry name" value="Peptidase_M4/M1_CTD_sf"/>
</dbReference>
<dbReference type="PANTHER" id="PTHR33478">
    <property type="entry name" value="EXTRACELLULAR METALLOPROTEINASE MEP"/>
    <property type="match status" value="1"/>
</dbReference>
<feature type="signal peptide" evidence="13">
    <location>
        <begin position="1"/>
        <end position="19"/>
    </location>
</feature>
<reference evidence="17" key="1">
    <citation type="submission" date="2016-03" db="EMBL/GenBank/DDBJ databases">
        <authorList>
            <person name="Guldener U."/>
        </authorList>
    </citation>
    <scope>NUCLEOTIDE SEQUENCE [LARGE SCALE GENOMIC DNA]</scope>
    <source>
        <strain evidence="17">04CH-RAC-A.6.1</strain>
    </source>
</reference>
<proteinExistence type="inferred from homology"/>
<evidence type="ECO:0000256" key="1">
    <source>
        <dbReference type="ARBA" id="ARBA00004613"/>
    </source>
</evidence>
<evidence type="ECO:0000313" key="16">
    <source>
        <dbReference type="EMBL" id="CZS94096.1"/>
    </source>
</evidence>
<evidence type="ECO:0000256" key="10">
    <source>
        <dbReference type="ARBA" id="ARBA00023145"/>
    </source>
</evidence>
<keyword evidence="8 12" id="KW-0862">Zinc</keyword>
<evidence type="ECO:0000256" key="11">
    <source>
        <dbReference type="PIRSR" id="PIRSR601842-1"/>
    </source>
</evidence>
<comment type="cofactor">
    <cofactor evidence="12">
        <name>Zn(2+)</name>
        <dbReference type="ChEBI" id="CHEBI:29105"/>
    </cofactor>
    <text evidence="12">Binds 1 zinc ion per subunit.</text>
</comment>
<keyword evidence="7 13" id="KW-0378">Hydrolase</keyword>
<accession>A0A1E1K7N6</accession>
<comment type="subcellular location">
    <subcellularLocation>
        <location evidence="1 13">Secreted</location>
    </subcellularLocation>
</comment>
<feature type="binding site" evidence="12">
    <location>
        <position position="438"/>
    </location>
    <ligand>
        <name>Zn(2+)</name>
        <dbReference type="ChEBI" id="CHEBI:29105"/>
        <note>catalytic</note>
    </ligand>
</feature>
<sequence length="638" mass="68770">MRFLSRAGAVALLASNVLGHPASQHSQSSTRGLVPRTIDLSRFRITTESTYSNATATAESDISSLTKRVDYVDTASAVVSKIAPGAEFRVVSDHYVSENGIAHVYFKQTAHGLDIDNADFNVNVAADGSIFSFGNSFFTGTIPAKSPLVKRDTINPVAALTSVTSTLSLPIEADAAVAVPEEATEHYVIQGSTGTLSEPKAKLIYFQNEDSTLTLAWRVETDIKENWLLSYVDAVSGNNVLGVVDYVSDASYTVYPWQTIDPSKGTRAVETNPQDAVASEFGFQNVGTTAYTTTRGNNAIAQANYEGDTAYLNDYRPDAGTGANFNYDYSLTATDPKSYSNASVTQLFYTANMYHDLLYVLGFNERAGNFEANNNGQGGLGNDAVILNAQDLSRTDNANFGTPPDGQPGRMAMYMFTSSTPKRDCSFDAGVVIHEYTHGLSNRLTGGPANSACLSTTEAGGMGEGWSDFMAVAIHIKSTDTRTRNFPMGDWVSNRPNGIRNYLYSTSLTTNPYTYKSVNGMTVVHTIGTVWATMLYEVFWNLVEKYGITAARKPTFSGLVPTDGRFLAMKLVLDGMKLQPCSPTFLTARNAIIDADLALTKGANKCLLWKGFAKRGLGSGATQSGSTRTESYTLPSGC</sequence>
<keyword evidence="5 12" id="KW-0479">Metal-binding</keyword>
<evidence type="ECO:0000256" key="6">
    <source>
        <dbReference type="ARBA" id="ARBA00022729"/>
    </source>
</evidence>
<evidence type="ECO:0000256" key="3">
    <source>
        <dbReference type="ARBA" id="ARBA00022525"/>
    </source>
</evidence>
<evidence type="ECO:0000256" key="7">
    <source>
        <dbReference type="ARBA" id="ARBA00022801"/>
    </source>
</evidence>
<dbReference type="InterPro" id="IPR050371">
    <property type="entry name" value="Fungal_virulence_M36"/>
</dbReference>
<evidence type="ECO:0000256" key="4">
    <source>
        <dbReference type="ARBA" id="ARBA00022670"/>
    </source>
</evidence>
<name>A0A1E1K7N6_9HELO</name>
<dbReference type="InterPro" id="IPR001842">
    <property type="entry name" value="Peptidase_M36"/>
</dbReference>
<evidence type="ECO:0000256" key="2">
    <source>
        <dbReference type="ARBA" id="ARBA00006006"/>
    </source>
</evidence>
<dbReference type="GO" id="GO:0005576">
    <property type="term" value="C:extracellular region"/>
    <property type="evidence" value="ECO:0007669"/>
    <property type="project" value="UniProtKB-SubCell"/>
</dbReference>
<dbReference type="GO" id="GO:0004222">
    <property type="term" value="F:metalloendopeptidase activity"/>
    <property type="evidence" value="ECO:0007669"/>
    <property type="project" value="InterPro"/>
</dbReference>
<dbReference type="OrthoDB" id="3227768at2759"/>
<feature type="binding site" evidence="12">
    <location>
        <position position="434"/>
    </location>
    <ligand>
        <name>Zn(2+)</name>
        <dbReference type="ChEBI" id="CHEBI:29105"/>
        <note>catalytic</note>
    </ligand>
</feature>
<keyword evidence="9 13" id="KW-0482">Metalloprotease</keyword>
<dbReference type="GO" id="GO:0006508">
    <property type="term" value="P:proteolysis"/>
    <property type="evidence" value="ECO:0007669"/>
    <property type="project" value="UniProtKB-KW"/>
</dbReference>
<dbReference type="EC" id="3.4.24.-" evidence="13"/>
<dbReference type="Proteomes" id="UP000178912">
    <property type="component" value="Unassembled WGS sequence"/>
</dbReference>
<feature type="domain" description="FTP" evidence="15">
    <location>
        <begin position="86"/>
        <end position="137"/>
    </location>
</feature>
<dbReference type="Pfam" id="PF02128">
    <property type="entry name" value="Peptidase_M36"/>
    <property type="match status" value="1"/>
</dbReference>
<evidence type="ECO:0000256" key="13">
    <source>
        <dbReference type="RuleBase" id="RU364017"/>
    </source>
</evidence>
<evidence type="ECO:0000313" key="17">
    <source>
        <dbReference type="Proteomes" id="UP000178912"/>
    </source>
</evidence>
<feature type="chain" id="PRO_5009362661" description="Extracellular metalloproteinase" evidence="13">
    <location>
        <begin position="20"/>
        <end position="638"/>
    </location>
</feature>
<feature type="binding site" evidence="12">
    <location>
        <position position="464"/>
    </location>
    <ligand>
        <name>Zn(2+)</name>
        <dbReference type="ChEBI" id="CHEBI:29105"/>
        <note>catalytic</note>
    </ligand>
</feature>
<dbReference type="EMBL" id="FJUX01000017">
    <property type="protein sequence ID" value="CZS94096.1"/>
    <property type="molecule type" value="Genomic_DNA"/>
</dbReference>
<dbReference type="InterPro" id="IPR011096">
    <property type="entry name" value="FTP_domain"/>
</dbReference>
<dbReference type="Pfam" id="PF07504">
    <property type="entry name" value="FTP"/>
    <property type="match status" value="1"/>
</dbReference>
<gene>
    <name evidence="16" type="ORF">RAG0_04130</name>
</gene>
<evidence type="ECO:0000256" key="8">
    <source>
        <dbReference type="ARBA" id="ARBA00022833"/>
    </source>
</evidence>
<feature type="compositionally biased region" description="Polar residues" evidence="14">
    <location>
        <begin position="620"/>
        <end position="638"/>
    </location>
</feature>
<dbReference type="Gene3D" id="1.10.390.10">
    <property type="entry name" value="Neutral Protease Domain 2"/>
    <property type="match status" value="1"/>
</dbReference>
<evidence type="ECO:0000256" key="5">
    <source>
        <dbReference type="ARBA" id="ARBA00022723"/>
    </source>
</evidence>
<keyword evidence="17" id="KW-1185">Reference proteome</keyword>
<dbReference type="PANTHER" id="PTHR33478:SF1">
    <property type="entry name" value="EXTRACELLULAR METALLOPROTEINASE MEP"/>
    <property type="match status" value="1"/>
</dbReference>
<feature type="active site" evidence="11">
    <location>
        <position position="435"/>
    </location>
</feature>
<keyword evidence="4 13" id="KW-0645">Protease</keyword>
<protein>
    <recommendedName>
        <fullName evidence="13">Extracellular metalloproteinase</fullName>
        <ecNumber evidence="13">3.4.24.-</ecNumber>
    </recommendedName>
    <alternativeName>
        <fullName evidence="13">Fungalysin</fullName>
    </alternativeName>
</protein>